<feature type="region of interest" description="Disordered" evidence="6">
    <location>
        <begin position="1"/>
        <end position="30"/>
    </location>
</feature>
<evidence type="ECO:0000256" key="1">
    <source>
        <dbReference type="ARBA" id="ARBA00004604"/>
    </source>
</evidence>
<protein>
    <submittedName>
        <fullName evidence="7">Rpa49 subunit specific to nuclear RNA polymerase I</fullName>
    </submittedName>
</protein>
<dbReference type="GO" id="GO:0005730">
    <property type="term" value="C:nucleolus"/>
    <property type="evidence" value="ECO:0007669"/>
    <property type="project" value="UniProtKB-SubCell"/>
</dbReference>
<dbReference type="Proteomes" id="UP000521943">
    <property type="component" value="Unassembled WGS sequence"/>
</dbReference>
<dbReference type="EMBL" id="JACGCI010000054">
    <property type="protein sequence ID" value="KAF6750905.1"/>
    <property type="molecule type" value="Genomic_DNA"/>
</dbReference>
<dbReference type="Pfam" id="PF06870">
    <property type="entry name" value="RNA_pol_I_A49"/>
    <property type="match status" value="1"/>
</dbReference>
<dbReference type="InterPro" id="IPR009668">
    <property type="entry name" value="RNA_pol-assoc_fac_A49-like"/>
</dbReference>
<evidence type="ECO:0000256" key="5">
    <source>
        <dbReference type="ARBA" id="ARBA00023242"/>
    </source>
</evidence>
<evidence type="ECO:0000256" key="6">
    <source>
        <dbReference type="SAM" id="MobiDB-lite"/>
    </source>
</evidence>
<name>A0A8H6M1G6_9AGAR</name>
<gene>
    <name evidence="7" type="ORF">DFP72DRAFT_1034364</name>
</gene>
<dbReference type="PANTHER" id="PTHR14440">
    <property type="entry name" value="DNA-DIRECTED RNA POLYMERASE I SUBUNIT RPA49"/>
    <property type="match status" value="1"/>
</dbReference>
<dbReference type="AlphaFoldDB" id="A0A8H6M1G6"/>
<evidence type="ECO:0000256" key="4">
    <source>
        <dbReference type="ARBA" id="ARBA00023163"/>
    </source>
</evidence>
<feature type="compositionally biased region" description="Basic residues" evidence="6">
    <location>
        <begin position="1"/>
        <end position="12"/>
    </location>
</feature>
<evidence type="ECO:0000256" key="2">
    <source>
        <dbReference type="ARBA" id="ARBA00009430"/>
    </source>
</evidence>
<proteinExistence type="inferred from homology"/>
<keyword evidence="8" id="KW-1185">Reference proteome</keyword>
<dbReference type="GO" id="GO:0000428">
    <property type="term" value="C:DNA-directed RNA polymerase complex"/>
    <property type="evidence" value="ECO:0007669"/>
    <property type="project" value="UniProtKB-KW"/>
</dbReference>
<comment type="subcellular location">
    <subcellularLocation>
        <location evidence="1">Nucleus</location>
        <location evidence="1">Nucleolus</location>
    </subcellularLocation>
</comment>
<evidence type="ECO:0000313" key="7">
    <source>
        <dbReference type="EMBL" id="KAF6750905.1"/>
    </source>
</evidence>
<evidence type="ECO:0000256" key="3">
    <source>
        <dbReference type="ARBA" id="ARBA00022478"/>
    </source>
</evidence>
<dbReference type="OrthoDB" id="532500at2759"/>
<comment type="similarity">
    <text evidence="2">Belongs to the eukaryotic RPA49/POLR1E RNA polymerase subunit family.</text>
</comment>
<evidence type="ECO:0000313" key="8">
    <source>
        <dbReference type="Proteomes" id="UP000521943"/>
    </source>
</evidence>
<organism evidence="7 8">
    <name type="scientific">Ephemerocybe angulata</name>
    <dbReference type="NCBI Taxonomy" id="980116"/>
    <lineage>
        <taxon>Eukaryota</taxon>
        <taxon>Fungi</taxon>
        <taxon>Dikarya</taxon>
        <taxon>Basidiomycota</taxon>
        <taxon>Agaricomycotina</taxon>
        <taxon>Agaricomycetes</taxon>
        <taxon>Agaricomycetidae</taxon>
        <taxon>Agaricales</taxon>
        <taxon>Agaricineae</taxon>
        <taxon>Psathyrellaceae</taxon>
        <taxon>Ephemerocybe</taxon>
    </lineage>
</organism>
<keyword evidence="4" id="KW-0804">Transcription</keyword>
<keyword evidence="5" id="KW-0539">Nucleus</keyword>
<dbReference type="GO" id="GO:0003677">
    <property type="term" value="F:DNA binding"/>
    <property type="evidence" value="ECO:0007669"/>
    <property type="project" value="InterPro"/>
</dbReference>
<accession>A0A8H6M1G6</accession>
<keyword evidence="3" id="KW-0240">DNA-directed RNA polymerase</keyword>
<comment type="caution">
    <text evidence="7">The sequence shown here is derived from an EMBL/GenBank/DDBJ whole genome shotgun (WGS) entry which is preliminary data.</text>
</comment>
<reference evidence="7 8" key="1">
    <citation type="submission" date="2020-07" db="EMBL/GenBank/DDBJ databases">
        <title>Comparative genomics of pyrophilous fungi reveals a link between fire events and developmental genes.</title>
        <authorList>
            <consortium name="DOE Joint Genome Institute"/>
            <person name="Steindorff A.S."/>
            <person name="Carver A."/>
            <person name="Calhoun S."/>
            <person name="Stillman K."/>
            <person name="Liu H."/>
            <person name="Lipzen A."/>
            <person name="Pangilinan J."/>
            <person name="Labutti K."/>
            <person name="Bruns T.D."/>
            <person name="Grigoriev I.V."/>
        </authorList>
    </citation>
    <scope>NUCLEOTIDE SEQUENCE [LARGE SCALE GENOMIC DNA]</scope>
    <source>
        <strain evidence="7 8">CBS 144469</strain>
    </source>
</reference>
<sequence>MSAIKSSHKKRKRDESPTREVTIGVSDAKPGKGGPYLVSYPAVTAPADTAFNRYAKKKSKSATQNRPSSEVDDGILLAGETETVEFMTNEEETGRASEGGCQYLVALHNRRTGELSILPDLKNPHLLTHTVKALKSIQPVAAPSKTQFREAKTALGETFGTKKAKAAIRAAERNHVDIGAMTGVMDYVMESIQKGAEGLMTADEAKTFADENRLIPPFDASATEPDDVYPLHGIIPEAEWKALSVSAFDAASNEKERLALLPHRYSEYIKQELARITSGGMSPKQKRKNLKLLQYISGMLAFRQERVYEKLQPLPTIIADSLLARFTEVPRGSTSHTSTSSTKTNLLAHIFALCLKLDQFATDTAVLAKDLSMKTTDVNQLFKSLGCKVVKLGDRERVKLGLPDSTAETKRAILTAPVEFPKPRLKRK</sequence>
<dbReference type="GO" id="GO:0006351">
    <property type="term" value="P:DNA-templated transcription"/>
    <property type="evidence" value="ECO:0007669"/>
    <property type="project" value="InterPro"/>
</dbReference>